<protein>
    <recommendedName>
        <fullName evidence="2">Protein kinase domain-containing protein</fullName>
    </recommendedName>
</protein>
<evidence type="ECO:0000313" key="3">
    <source>
        <dbReference type="EMBL" id="MCL6270996.1"/>
    </source>
</evidence>
<dbReference type="RefSeq" id="WP_249700310.1">
    <property type="nucleotide sequence ID" value="NZ_JAMFLX010000018.1"/>
</dbReference>
<dbReference type="EMBL" id="JAMFLX010000018">
    <property type="protein sequence ID" value="MCL6270996.1"/>
    <property type="molecule type" value="Genomic_DNA"/>
</dbReference>
<comment type="caution">
    <text evidence="3">The sequence shown here is derived from an EMBL/GenBank/DDBJ whole genome shotgun (WGS) entry which is preliminary data.</text>
</comment>
<organism evidence="3 4">
    <name type="scientific">Parendozoicomonas callyspongiae</name>
    <dbReference type="NCBI Taxonomy" id="2942213"/>
    <lineage>
        <taxon>Bacteria</taxon>
        <taxon>Pseudomonadati</taxon>
        <taxon>Pseudomonadota</taxon>
        <taxon>Gammaproteobacteria</taxon>
        <taxon>Oceanospirillales</taxon>
        <taxon>Endozoicomonadaceae</taxon>
        <taxon>Parendozoicomonas</taxon>
    </lineage>
</organism>
<feature type="compositionally biased region" description="Polar residues" evidence="1">
    <location>
        <begin position="1359"/>
        <end position="1384"/>
    </location>
</feature>
<dbReference type="PROSITE" id="PS00109">
    <property type="entry name" value="PROTEIN_KINASE_TYR"/>
    <property type="match status" value="1"/>
</dbReference>
<dbReference type="InterPro" id="IPR000719">
    <property type="entry name" value="Prot_kinase_dom"/>
</dbReference>
<dbReference type="InterPro" id="IPR008266">
    <property type="entry name" value="Tyr_kinase_AS"/>
</dbReference>
<feature type="region of interest" description="Disordered" evidence="1">
    <location>
        <begin position="1353"/>
        <end position="1389"/>
    </location>
</feature>
<sequence length="1488" mass="168362">MRGYRYKWLAAILITVVLSLYAEFDMAMIRAPAREQPPQHNQPPKPKPRTPWAHLWIQKLPPELQPFAAYGLGADLDQLAERIAERIAEDSHKDYRELLPNKLVSEEEKALIGAILRLDILLPERFQSKHFSKRRLIRETGLAVSMLSDVLPSPEERTKLSQRLEFLKLVIRINPLAEQASPKFHERLKAVNLPSEVVDSAFFKFSLGFQILIALHQKVLNTDQITVFLQKEEAPPAFSERLIIELLENNPATRDQSWWLSWLLGGVASADTWQETIESLNFGDSEPLHHDMSKLTLQETSDDLALIMLALRYTDQYTAKEVLRTHPRYQELSDETDAKLRARITDKSLNKRLTLMHKIRSVSLSTLQLAMQDSGVVMAGWQPPENTSTSGGEDVSSLLNLAGRLLMEDQYISAEGRIYEVLEHMAPADSTYTSESSSPPSSLSESLIVVLDSTGDTLTLTFEETTEKARGATGCLYQAKGSDGKTYAVKFTHGSGQLSEELNSITNQEGNREVSSAATVQTIFGEKVEGMLFPVAHGTTSATGESASRYLVYEYIDDGSFEEWLNLQSSIPLELIIDLLISGLQPIETLHTHEMHFSHGDISLKNFLVKRVDSTLRLLLSDFAYCLPENRAKATVAAWTGCTDSPLYENFEDQTRYGIHADMYKLGKTFSALVEQYHHKFHVQHALSLNHLQHLASSLVERKPTLSVSCLIEQLETIKQMEKLAVQQLGAINQSVHTRFQFVEIDGKPVAVIPPKEDANKGYLCSVCSMPGWTLFQHPQCNTRLCGKYIAWVKQLMSMGLTVPVPFLSEDESAVFSDSDTFTQDRAEQQSLYSATEARCLNCSEQGNLTRILKHIDQQHGSSPTVSPTETQPSLSIPPLPSQHFGGISWTAPRTVPHSVHGPLLDNIYHFIHDNSGIPFQDFHYSDSSTSGNRVTGESFSALKMICRDKRFLLYLNSESDVANMMTSYDLLQKFDQLPINKRIASGWLRDSQGRTRWFILFQGHDFGLWGNDRYYDQIQKMHLSENDRILAALKGGKEVLKALRVFKDSGINVGGILNTGIRFLESGEAIIHLRSPVPVQNMSGVCHDDAKLPLIITYLLLSGNKDEIVRQRNWFDLIQHIKKLSPLRDLESFEKLNLGQLPIPASNIERMIRVVGNILNWADNSLQRQTKPYLTFEDLETFFEYFINLFSKPVDCVFTEKPGTTAQRKHVLKRISSHSLSDAYLSTLRYFGEGWRCDICKKNYTDDAELQTQDVFTCMECFTDRSGWDMCEGCYKNFTSPLFDDQQRIKDTYSSPLGSLSSSNHSSHLTYQPHPPANFLTASSYAANSLNYGPSISLSSLSTGDSYTPSCPKESHCSQRQPGLSTTYEPTGQSDHSLSSHQRTQQRPRIHSHELITTNKTLFQQWCQQSGRHISWQCPGRLQGYRNEPCRTTLENMRDYDLIHYCRTCDSGLCNYCKGTVENFPYIRQLIPFCQMPATSSMYNKQW</sequence>
<dbReference type="PROSITE" id="PS50011">
    <property type="entry name" value="PROTEIN_KINASE_DOM"/>
    <property type="match status" value="1"/>
</dbReference>
<proteinExistence type="predicted"/>
<reference evidence="3 4" key="1">
    <citation type="submission" date="2022-05" db="EMBL/GenBank/DDBJ databases">
        <authorList>
            <person name="Park J.-S."/>
        </authorList>
    </citation>
    <scope>NUCLEOTIDE SEQUENCE [LARGE SCALE GENOMIC DNA]</scope>
    <source>
        <strain evidence="3 4">2012CJ34-2</strain>
    </source>
</reference>
<name>A0ABT0PIA8_9GAMM</name>
<evidence type="ECO:0000256" key="1">
    <source>
        <dbReference type="SAM" id="MobiDB-lite"/>
    </source>
</evidence>
<accession>A0ABT0PIA8</accession>
<feature type="domain" description="Protein kinase" evidence="2">
    <location>
        <begin position="462"/>
        <end position="740"/>
    </location>
</feature>
<feature type="region of interest" description="Disordered" evidence="1">
    <location>
        <begin position="858"/>
        <end position="878"/>
    </location>
</feature>
<feature type="compositionally biased region" description="Polar residues" evidence="1">
    <location>
        <begin position="859"/>
        <end position="872"/>
    </location>
</feature>
<gene>
    <name evidence="3" type="ORF">M3P05_13780</name>
</gene>
<evidence type="ECO:0000313" key="4">
    <source>
        <dbReference type="Proteomes" id="UP001203338"/>
    </source>
</evidence>
<evidence type="ECO:0000259" key="2">
    <source>
        <dbReference type="PROSITE" id="PS50011"/>
    </source>
</evidence>
<dbReference type="Proteomes" id="UP001203338">
    <property type="component" value="Unassembled WGS sequence"/>
</dbReference>
<dbReference type="SUPFAM" id="SSF56112">
    <property type="entry name" value="Protein kinase-like (PK-like)"/>
    <property type="match status" value="1"/>
</dbReference>
<dbReference type="InterPro" id="IPR011009">
    <property type="entry name" value="Kinase-like_dom_sf"/>
</dbReference>
<dbReference type="Gene3D" id="1.10.510.10">
    <property type="entry name" value="Transferase(Phosphotransferase) domain 1"/>
    <property type="match status" value="1"/>
</dbReference>
<dbReference type="Pfam" id="PF00069">
    <property type="entry name" value="Pkinase"/>
    <property type="match status" value="1"/>
</dbReference>
<keyword evidence="4" id="KW-1185">Reference proteome</keyword>
<dbReference type="SMART" id="SM00220">
    <property type="entry name" value="S_TKc"/>
    <property type="match status" value="1"/>
</dbReference>